<dbReference type="EMBL" id="BRXZ01001666">
    <property type="protein sequence ID" value="GMH76294.1"/>
    <property type="molecule type" value="Genomic_DNA"/>
</dbReference>
<feature type="region of interest" description="Disordered" evidence="6">
    <location>
        <begin position="328"/>
        <end position="349"/>
    </location>
</feature>
<dbReference type="OrthoDB" id="118550at2759"/>
<dbReference type="PANTHER" id="PTHR10410">
    <property type="entry name" value="EUKARYOTIC TRANSLATION INITIATION FACTOR 3 -RELATED"/>
    <property type="match status" value="1"/>
</dbReference>
<keyword evidence="5" id="KW-0482">Metalloprotease</keyword>
<proteinExistence type="predicted"/>
<reference evidence="8" key="1">
    <citation type="submission" date="2022-07" db="EMBL/GenBank/DDBJ databases">
        <title>Genome analysis of Parmales, a sister group of diatoms, reveals the evolutionary specialization of diatoms from phago-mixotrophs to photoautotrophs.</title>
        <authorList>
            <person name="Ban H."/>
            <person name="Sato S."/>
            <person name="Yoshikawa S."/>
            <person name="Kazumasa Y."/>
            <person name="Nakamura Y."/>
            <person name="Ichinomiya M."/>
            <person name="Saitoh K."/>
            <person name="Sato N."/>
            <person name="Blanc-Mathieu R."/>
            <person name="Endo H."/>
            <person name="Kuwata A."/>
            <person name="Ogata H."/>
        </authorList>
    </citation>
    <scope>NUCLEOTIDE SEQUENCE</scope>
</reference>
<gene>
    <name evidence="8" type="ORF">TrRE_jg1666</name>
</gene>
<evidence type="ECO:0000259" key="7">
    <source>
        <dbReference type="PROSITE" id="PS50249"/>
    </source>
</evidence>
<protein>
    <recommendedName>
        <fullName evidence="7">MPN domain-containing protein</fullName>
    </recommendedName>
</protein>
<evidence type="ECO:0000256" key="6">
    <source>
        <dbReference type="SAM" id="MobiDB-lite"/>
    </source>
</evidence>
<keyword evidence="2" id="KW-0479">Metal-binding</keyword>
<evidence type="ECO:0000256" key="2">
    <source>
        <dbReference type="ARBA" id="ARBA00022723"/>
    </source>
</evidence>
<feature type="region of interest" description="Disordered" evidence="6">
    <location>
        <begin position="23"/>
        <end position="58"/>
    </location>
</feature>
<evidence type="ECO:0000256" key="3">
    <source>
        <dbReference type="ARBA" id="ARBA00022801"/>
    </source>
</evidence>
<dbReference type="SUPFAM" id="SSF102712">
    <property type="entry name" value="JAB1/MPN domain"/>
    <property type="match status" value="1"/>
</dbReference>
<feature type="domain" description="MPN" evidence="7">
    <location>
        <begin position="153"/>
        <end position="287"/>
    </location>
</feature>
<dbReference type="GO" id="GO:0008237">
    <property type="term" value="F:metallopeptidase activity"/>
    <property type="evidence" value="ECO:0007669"/>
    <property type="project" value="UniProtKB-KW"/>
</dbReference>
<dbReference type="AlphaFoldDB" id="A0A9W7ECH9"/>
<dbReference type="InterPro" id="IPR050242">
    <property type="entry name" value="JAMM_MPN+_peptidase_M67A"/>
</dbReference>
<keyword evidence="3" id="KW-0378">Hydrolase</keyword>
<dbReference type="InterPro" id="IPR037518">
    <property type="entry name" value="MPN"/>
</dbReference>
<feature type="compositionally biased region" description="Basic residues" evidence="6">
    <location>
        <begin position="46"/>
        <end position="57"/>
    </location>
</feature>
<feature type="non-terminal residue" evidence="8">
    <location>
        <position position="349"/>
    </location>
</feature>
<evidence type="ECO:0000256" key="5">
    <source>
        <dbReference type="ARBA" id="ARBA00023049"/>
    </source>
</evidence>
<organism evidence="8 9">
    <name type="scientific">Triparma retinervis</name>
    <dbReference type="NCBI Taxonomy" id="2557542"/>
    <lineage>
        <taxon>Eukaryota</taxon>
        <taxon>Sar</taxon>
        <taxon>Stramenopiles</taxon>
        <taxon>Ochrophyta</taxon>
        <taxon>Bolidophyceae</taxon>
        <taxon>Parmales</taxon>
        <taxon>Triparmaceae</taxon>
        <taxon>Triparma</taxon>
    </lineage>
</organism>
<name>A0A9W7ECH9_9STRA</name>
<dbReference type="Proteomes" id="UP001165082">
    <property type="component" value="Unassembled WGS sequence"/>
</dbReference>
<keyword evidence="9" id="KW-1185">Reference proteome</keyword>
<dbReference type="PROSITE" id="PS50249">
    <property type="entry name" value="MPN"/>
    <property type="match status" value="1"/>
</dbReference>
<feature type="non-terminal residue" evidence="8">
    <location>
        <position position="1"/>
    </location>
</feature>
<dbReference type="GO" id="GO:0006508">
    <property type="term" value="P:proteolysis"/>
    <property type="evidence" value="ECO:0007669"/>
    <property type="project" value="UniProtKB-KW"/>
</dbReference>
<evidence type="ECO:0000313" key="8">
    <source>
        <dbReference type="EMBL" id="GMH76294.1"/>
    </source>
</evidence>
<evidence type="ECO:0000256" key="4">
    <source>
        <dbReference type="ARBA" id="ARBA00022833"/>
    </source>
</evidence>
<sequence length="349" mass="37952">PASCYATCNCGKNPLKSLLAITSPTPPSSQTQLVPPTSQDALPGRTARRGTGSHKSARYSAVKSELLTGSLDPHTLIAPEAYVGGPDLRFFCKTKVLGAVERKVEEEKRGGGGKTKGWTYEVKKEDGEEGDELDKYSELGRHAGFYNIQPFDIVVNPSVNFVADLHSHLVGCEVIGFLGGRYDSFEKTIFVQAAFPCTSTAREDSGATDVEMDPVSQIVTRDAIARHGLEVVGWYHSHPAFEPDPSVTDIENQRSYQNLIKSAGFAKGAKEKITKEAVVPFVGLIVGTYDPRSAMPQSTMRWFHCKADTSSSKGGFPMQLETSVREYRDAGAAGREEARGGGRERRMRG</sequence>
<dbReference type="InterPro" id="IPR028090">
    <property type="entry name" value="JAB_dom_prok"/>
</dbReference>
<dbReference type="Pfam" id="PF14464">
    <property type="entry name" value="Prok-JAB"/>
    <property type="match status" value="1"/>
</dbReference>
<accession>A0A9W7ECH9</accession>
<keyword evidence="1" id="KW-0645">Protease</keyword>
<evidence type="ECO:0000313" key="9">
    <source>
        <dbReference type="Proteomes" id="UP001165082"/>
    </source>
</evidence>
<dbReference type="Gene3D" id="3.40.140.10">
    <property type="entry name" value="Cytidine Deaminase, domain 2"/>
    <property type="match status" value="1"/>
</dbReference>
<dbReference type="GO" id="GO:0046872">
    <property type="term" value="F:metal ion binding"/>
    <property type="evidence" value="ECO:0007669"/>
    <property type="project" value="UniProtKB-KW"/>
</dbReference>
<feature type="compositionally biased region" description="Polar residues" evidence="6">
    <location>
        <begin position="23"/>
        <end position="40"/>
    </location>
</feature>
<keyword evidence="4" id="KW-0862">Zinc</keyword>
<comment type="caution">
    <text evidence="8">The sequence shown here is derived from an EMBL/GenBank/DDBJ whole genome shotgun (WGS) entry which is preliminary data.</text>
</comment>
<evidence type="ECO:0000256" key="1">
    <source>
        <dbReference type="ARBA" id="ARBA00022670"/>
    </source>
</evidence>